<evidence type="ECO:0000256" key="9">
    <source>
        <dbReference type="ARBA" id="ARBA00046435"/>
    </source>
</evidence>
<dbReference type="CTD" id="26150"/>
<evidence type="ECO:0000313" key="12">
    <source>
        <dbReference type="RefSeq" id="XP_031420021.1"/>
    </source>
</evidence>
<keyword evidence="11" id="KW-1185">Reference proteome</keyword>
<evidence type="ECO:0000256" key="8">
    <source>
        <dbReference type="ARBA" id="ARBA00023273"/>
    </source>
</evidence>
<evidence type="ECO:0000256" key="10">
    <source>
        <dbReference type="SAM" id="MobiDB-lite"/>
    </source>
</evidence>
<dbReference type="Proteomes" id="UP000515152">
    <property type="component" value="Chromosome 3"/>
</dbReference>
<comment type="subcellular location">
    <subcellularLocation>
        <location evidence="1">Cytoplasm</location>
        <location evidence="1">Cytoskeleton</location>
        <location evidence="1">Flagellum axoneme</location>
    </subcellularLocation>
</comment>
<dbReference type="OrthoDB" id="429119at2759"/>
<accession>A0A6P8F7L2</accession>
<reference evidence="12" key="1">
    <citation type="submission" date="2025-08" db="UniProtKB">
        <authorList>
            <consortium name="RefSeq"/>
        </authorList>
    </citation>
    <scope>IDENTIFICATION</scope>
</reference>
<dbReference type="Pfam" id="PF05914">
    <property type="entry name" value="RIB43A"/>
    <property type="match status" value="1"/>
</dbReference>
<dbReference type="KEGG" id="char:105895613"/>
<comment type="subunit">
    <text evidence="9">Microtubule inner protein component of sperm flagellar doublet microtubules.</text>
</comment>
<dbReference type="PANTHER" id="PTHR14517">
    <property type="entry name" value="RIB43A-RELATED"/>
    <property type="match status" value="1"/>
</dbReference>
<evidence type="ECO:0000256" key="5">
    <source>
        <dbReference type="ARBA" id="ARBA00023054"/>
    </source>
</evidence>
<gene>
    <name evidence="12" type="primary">ribc2</name>
</gene>
<dbReference type="InterPro" id="IPR008805">
    <property type="entry name" value="RIB43A"/>
</dbReference>
<comment type="similarity">
    <text evidence="2">Belongs to the RIB43A family.</text>
</comment>
<keyword evidence="6" id="KW-0969">Cilium</keyword>
<dbReference type="AlphaFoldDB" id="A0A6P8F7L2"/>
<name>A0A6P8F7L2_CLUHA</name>
<sequence length="377" mass="44074">MSIELKSDQSVAACLDMLQIRDLHRQDNVFRAKERTIGIDEDALSYQVNERKHRDQKEANLSKASAADMLRTDHAADVLDHKLRREERLLKGSIAHFRQNFQLPINRREFDLNDPDSLKKQDGVQMLPGLVGEDPDNGERLKKQQVQIKQWSLQQQAELKSTRDQLRYSDTLYDESRMALDNKAVEVQKLAEEYNRALAIATKDANLTLASEKKGREFQRRRQEEDNNRMDIQNQLQGGFKQNISMLSTLDAQHDKGTKYEQVKHFTDYRQQQVQEKKRICVMERQNELEEEHLRLASARTALLLERQQMRANKQQRKALDNTNVQLAEARRVQYVFFYLLLAVEILRPDLPHSPFSCLFSVCTQKTLQCFYTVLAL</sequence>
<evidence type="ECO:0000313" key="11">
    <source>
        <dbReference type="Proteomes" id="UP000515152"/>
    </source>
</evidence>
<keyword evidence="8" id="KW-0966">Cell projection</keyword>
<proteinExistence type="inferred from homology"/>
<evidence type="ECO:0000256" key="1">
    <source>
        <dbReference type="ARBA" id="ARBA00004611"/>
    </source>
</evidence>
<feature type="compositionally biased region" description="Basic and acidic residues" evidence="10">
    <location>
        <begin position="112"/>
        <end position="122"/>
    </location>
</feature>
<evidence type="ECO:0000256" key="2">
    <source>
        <dbReference type="ARBA" id="ARBA00006875"/>
    </source>
</evidence>
<evidence type="ECO:0000256" key="4">
    <source>
        <dbReference type="ARBA" id="ARBA00022846"/>
    </source>
</evidence>
<evidence type="ECO:0000256" key="3">
    <source>
        <dbReference type="ARBA" id="ARBA00022490"/>
    </source>
</evidence>
<keyword evidence="7" id="KW-0206">Cytoskeleton</keyword>
<dbReference type="GeneID" id="105895613"/>
<evidence type="ECO:0000256" key="7">
    <source>
        <dbReference type="ARBA" id="ARBA00023212"/>
    </source>
</evidence>
<feature type="region of interest" description="Disordered" evidence="10">
    <location>
        <begin position="112"/>
        <end position="137"/>
    </location>
</feature>
<keyword evidence="5" id="KW-0175">Coiled coil</keyword>
<keyword evidence="4" id="KW-0282">Flagellum</keyword>
<dbReference type="RefSeq" id="XP_031420021.1">
    <property type="nucleotide sequence ID" value="XM_031564161.2"/>
</dbReference>
<organism evidence="11 12">
    <name type="scientific">Clupea harengus</name>
    <name type="common">Atlantic herring</name>
    <dbReference type="NCBI Taxonomy" id="7950"/>
    <lineage>
        <taxon>Eukaryota</taxon>
        <taxon>Metazoa</taxon>
        <taxon>Chordata</taxon>
        <taxon>Craniata</taxon>
        <taxon>Vertebrata</taxon>
        <taxon>Euteleostomi</taxon>
        <taxon>Actinopterygii</taxon>
        <taxon>Neopterygii</taxon>
        <taxon>Teleostei</taxon>
        <taxon>Clupei</taxon>
        <taxon>Clupeiformes</taxon>
        <taxon>Clupeoidei</taxon>
        <taxon>Clupeidae</taxon>
        <taxon>Clupea</taxon>
    </lineage>
</organism>
<protein>
    <submittedName>
        <fullName evidence="12">RIB43A-like with coiled-coils protein 2 isoform X1</fullName>
    </submittedName>
</protein>
<evidence type="ECO:0000256" key="6">
    <source>
        <dbReference type="ARBA" id="ARBA00023069"/>
    </source>
</evidence>
<keyword evidence="3" id="KW-0963">Cytoplasm</keyword>
<dbReference type="PANTHER" id="PTHR14517:SF10">
    <property type="entry name" value="RIB43A-LIKE WITH COILED-COILS PROTEIN 2"/>
    <property type="match status" value="1"/>
</dbReference>